<proteinExistence type="inferred from homology"/>
<keyword evidence="4 6" id="KW-0408">Iron</keyword>
<dbReference type="Gene3D" id="3.40.50.300">
    <property type="entry name" value="P-loop containing nucleotide triphosphate hydrolases"/>
    <property type="match status" value="1"/>
</dbReference>
<dbReference type="InterPro" id="IPR000808">
    <property type="entry name" value="Mrp-like_CS"/>
</dbReference>
<dbReference type="RefSeq" id="WP_326086908.1">
    <property type="nucleotide sequence ID" value="NZ_JARLKZ010000005.1"/>
</dbReference>
<evidence type="ECO:0000313" key="8">
    <source>
        <dbReference type="Proteomes" id="UP001344632"/>
    </source>
</evidence>
<evidence type="ECO:0000256" key="1">
    <source>
        <dbReference type="ARBA" id="ARBA00022723"/>
    </source>
</evidence>
<dbReference type="InterPro" id="IPR027417">
    <property type="entry name" value="P-loop_NTPase"/>
</dbReference>
<dbReference type="InterPro" id="IPR033756">
    <property type="entry name" value="YlxH/NBP35"/>
</dbReference>
<evidence type="ECO:0000256" key="3">
    <source>
        <dbReference type="ARBA" id="ARBA00022840"/>
    </source>
</evidence>
<reference evidence="7 8" key="1">
    <citation type="submission" date="2023-03" db="EMBL/GenBank/DDBJ databases">
        <title>Bacillus Genome Sequencing.</title>
        <authorList>
            <person name="Dunlap C."/>
        </authorList>
    </citation>
    <scope>NUCLEOTIDE SEQUENCE [LARGE SCALE GENOMIC DNA]</scope>
    <source>
        <strain evidence="7 8">BD-525</strain>
    </source>
</reference>
<keyword evidence="2 6" id="KW-0547">Nucleotide-binding</keyword>
<keyword evidence="5 6" id="KW-0411">Iron-sulfur</keyword>
<comment type="similarity">
    <text evidence="6">Belongs to the Mrp/NBP35 ATP-binding proteins family.</text>
</comment>
<dbReference type="SUPFAM" id="SSF52540">
    <property type="entry name" value="P-loop containing nucleoside triphosphate hydrolases"/>
    <property type="match status" value="1"/>
</dbReference>
<accession>A0ABU6GJQ9</accession>
<dbReference type="Gene3D" id="3.30.300.130">
    <property type="entry name" value="Fe-S cluster assembly (FSCA)"/>
    <property type="match status" value="1"/>
</dbReference>
<dbReference type="PROSITE" id="PS01215">
    <property type="entry name" value="MRP"/>
    <property type="match status" value="1"/>
</dbReference>
<keyword evidence="8" id="KW-1185">Reference proteome</keyword>
<dbReference type="GO" id="GO:0005524">
    <property type="term" value="F:ATP binding"/>
    <property type="evidence" value="ECO:0007669"/>
    <property type="project" value="UniProtKB-KW"/>
</dbReference>
<dbReference type="InterPro" id="IPR044304">
    <property type="entry name" value="NUBPL-like"/>
</dbReference>
<comment type="function">
    <text evidence="6">Binds and transfers iron-sulfur (Fe-S) clusters to target apoproteins. Can hydrolyze ATP.</text>
</comment>
<comment type="subunit">
    <text evidence="6">Homodimer.</text>
</comment>
<feature type="binding site" evidence="6">
    <location>
        <begin position="124"/>
        <end position="131"/>
    </location>
    <ligand>
        <name>ATP</name>
        <dbReference type="ChEBI" id="CHEBI:30616"/>
    </ligand>
</feature>
<sequence length="363" mass="39496">MKKLTKDDLVAAIAHIKDIEHQLPLTEVGLIRDITTNKDHAALTVLLAPELVSCEEELREQITSSLQKTGITDVHIRFKHISNEEKNDIIAIKLNKSVRRAPTLMNSPLVAGDSGVAFIAIASGKGGVGKSTVTVNLAAALVKQGKRVGIIDADIYGYSIPQMLGIKELPQKQGNRIAPVESHGIKVISTGFFVQGNKPVVWRGPMLGKMLGTFLNEVEWGPLDYMILDLPPGTGDIALDMHNRIPHCEEILVTTPHPTANHVAARAGEMAVQTNHPILGVVENMSYFTDPAGERHYLFGRGGGQKLADELNTKLLAEVPIQSLDAQEGVDPTTPTLFTENSEQWHIFMNLAASVIQSQQKVN</sequence>
<dbReference type="CDD" id="cd02037">
    <property type="entry name" value="Mrp_NBP35"/>
    <property type="match status" value="1"/>
</dbReference>
<dbReference type="InterPro" id="IPR019591">
    <property type="entry name" value="Mrp/NBP35_ATP-bd"/>
</dbReference>
<gene>
    <name evidence="7" type="ORF">P4H66_07390</name>
</gene>
<dbReference type="EMBL" id="JARLKZ010000005">
    <property type="protein sequence ID" value="MEC0239683.1"/>
    <property type="molecule type" value="Genomic_DNA"/>
</dbReference>
<keyword evidence="1 6" id="KW-0479">Metal-binding</keyword>
<keyword evidence="6" id="KW-0378">Hydrolase</keyword>
<dbReference type="InterPro" id="IPR034904">
    <property type="entry name" value="FSCA_dom_sf"/>
</dbReference>
<organism evidence="7 8">
    <name type="scientific">Paenibacillus dokdonensis</name>
    <dbReference type="NCBI Taxonomy" id="2567944"/>
    <lineage>
        <taxon>Bacteria</taxon>
        <taxon>Bacillati</taxon>
        <taxon>Bacillota</taxon>
        <taxon>Bacilli</taxon>
        <taxon>Bacillales</taxon>
        <taxon>Paenibacillaceae</taxon>
        <taxon>Paenibacillus</taxon>
    </lineage>
</organism>
<protein>
    <recommendedName>
        <fullName evidence="6">Iron-sulfur cluster carrier protein</fullName>
    </recommendedName>
</protein>
<dbReference type="Pfam" id="PF10609">
    <property type="entry name" value="ParA"/>
    <property type="match status" value="1"/>
</dbReference>
<dbReference type="PANTHER" id="PTHR42961">
    <property type="entry name" value="IRON-SULFUR PROTEIN NUBPL"/>
    <property type="match status" value="1"/>
</dbReference>
<name>A0ABU6GJQ9_9BACL</name>
<evidence type="ECO:0000256" key="4">
    <source>
        <dbReference type="ARBA" id="ARBA00023004"/>
    </source>
</evidence>
<evidence type="ECO:0000256" key="5">
    <source>
        <dbReference type="ARBA" id="ARBA00023014"/>
    </source>
</evidence>
<dbReference type="SUPFAM" id="SSF117916">
    <property type="entry name" value="Fe-S cluster assembly (FSCA) domain-like"/>
    <property type="match status" value="1"/>
</dbReference>
<dbReference type="Proteomes" id="UP001344632">
    <property type="component" value="Unassembled WGS sequence"/>
</dbReference>
<dbReference type="PANTHER" id="PTHR42961:SF2">
    <property type="entry name" value="IRON-SULFUR PROTEIN NUBPL"/>
    <property type="match status" value="1"/>
</dbReference>
<keyword evidence="3 6" id="KW-0067">ATP-binding</keyword>
<evidence type="ECO:0000313" key="7">
    <source>
        <dbReference type="EMBL" id="MEC0239683.1"/>
    </source>
</evidence>
<evidence type="ECO:0000256" key="2">
    <source>
        <dbReference type="ARBA" id="ARBA00022741"/>
    </source>
</evidence>
<comment type="caution">
    <text evidence="7">The sequence shown here is derived from an EMBL/GenBank/DDBJ whole genome shotgun (WGS) entry which is preliminary data.</text>
</comment>
<evidence type="ECO:0000256" key="6">
    <source>
        <dbReference type="HAMAP-Rule" id="MF_02040"/>
    </source>
</evidence>
<dbReference type="HAMAP" id="MF_02040">
    <property type="entry name" value="Mrp_NBP35"/>
    <property type="match status" value="1"/>
</dbReference>